<comment type="caution">
    <text evidence="2">The sequence shown here is derived from an EMBL/GenBank/DDBJ whole genome shotgun (WGS) entry which is preliminary data.</text>
</comment>
<keyword evidence="1" id="KW-1133">Transmembrane helix</keyword>
<keyword evidence="1" id="KW-0812">Transmembrane</keyword>
<name>A0A0G0B8G3_9BACT</name>
<protein>
    <submittedName>
        <fullName evidence="2">Uncharacterized protein</fullName>
    </submittedName>
</protein>
<dbReference type="Proteomes" id="UP000034127">
    <property type="component" value="Unassembled WGS sequence"/>
</dbReference>
<gene>
    <name evidence="2" type="ORF">UR63_C0048G0014</name>
</gene>
<dbReference type="AlphaFoldDB" id="A0A0G0B8G3"/>
<organism evidence="2 3">
    <name type="scientific">Candidatus Roizmanbacteria bacterium GW2011_GWC2_35_12</name>
    <dbReference type="NCBI Taxonomy" id="1618485"/>
    <lineage>
        <taxon>Bacteria</taxon>
        <taxon>Candidatus Roizmaniibacteriota</taxon>
    </lineage>
</organism>
<keyword evidence="1" id="KW-0472">Membrane</keyword>
<dbReference type="EMBL" id="LBPX01000048">
    <property type="protein sequence ID" value="KKP65639.1"/>
    <property type="molecule type" value="Genomic_DNA"/>
</dbReference>
<evidence type="ECO:0000313" key="2">
    <source>
        <dbReference type="EMBL" id="KKP65639.1"/>
    </source>
</evidence>
<sequence length="70" mass="7516">MTTIVNNPAPTTNEGGSNLLIGTIVLIGVIMIIFYFGIPAIKNMGPIKLDIPTPQVVIPDKINVNIEQTK</sequence>
<evidence type="ECO:0000313" key="3">
    <source>
        <dbReference type="Proteomes" id="UP000034127"/>
    </source>
</evidence>
<evidence type="ECO:0000256" key="1">
    <source>
        <dbReference type="SAM" id="Phobius"/>
    </source>
</evidence>
<reference evidence="2 3" key="1">
    <citation type="journal article" date="2015" name="Nature">
        <title>rRNA introns, odd ribosomes, and small enigmatic genomes across a large radiation of phyla.</title>
        <authorList>
            <person name="Brown C.T."/>
            <person name="Hug L.A."/>
            <person name="Thomas B.C."/>
            <person name="Sharon I."/>
            <person name="Castelle C.J."/>
            <person name="Singh A."/>
            <person name="Wilkins M.J."/>
            <person name="Williams K.H."/>
            <person name="Banfield J.F."/>
        </authorList>
    </citation>
    <scope>NUCLEOTIDE SEQUENCE [LARGE SCALE GENOMIC DNA]</scope>
</reference>
<proteinExistence type="predicted"/>
<accession>A0A0G0B8G3</accession>
<feature type="transmembrane region" description="Helical" evidence="1">
    <location>
        <begin position="20"/>
        <end position="38"/>
    </location>
</feature>